<dbReference type="AlphaFoldDB" id="A0A9D1S633"/>
<reference evidence="1" key="2">
    <citation type="journal article" date="2021" name="PeerJ">
        <title>Extensive microbial diversity within the chicken gut microbiome revealed by metagenomics and culture.</title>
        <authorList>
            <person name="Gilroy R."/>
            <person name="Ravi A."/>
            <person name="Getino M."/>
            <person name="Pursley I."/>
            <person name="Horton D.L."/>
            <person name="Alikhan N.F."/>
            <person name="Baker D."/>
            <person name="Gharbi K."/>
            <person name="Hall N."/>
            <person name="Watson M."/>
            <person name="Adriaenssens E.M."/>
            <person name="Foster-Nyarko E."/>
            <person name="Jarju S."/>
            <person name="Secka A."/>
            <person name="Antonio M."/>
            <person name="Oren A."/>
            <person name="Chaudhuri R.R."/>
            <person name="La Ragione R."/>
            <person name="Hildebrand F."/>
            <person name="Pallen M.J."/>
        </authorList>
    </citation>
    <scope>NUCLEOTIDE SEQUENCE</scope>
    <source>
        <strain evidence="1">ChiSjej4B22-9803</strain>
    </source>
</reference>
<dbReference type="Proteomes" id="UP000824111">
    <property type="component" value="Unassembled WGS sequence"/>
</dbReference>
<protein>
    <submittedName>
        <fullName evidence="1">DUF370 domain-containing protein</fullName>
    </submittedName>
</protein>
<accession>A0A9D1S633</accession>
<dbReference type="NCBIfam" id="NF046065">
    <property type="entry name" value="MtxRegRemB"/>
    <property type="match status" value="1"/>
</dbReference>
<gene>
    <name evidence="1" type="ORF">IAB04_00905</name>
</gene>
<sequence>MFLHLGNDAVVNTKDIVAIFDMDNTTVSKNSRKFLAQAQKNGQVVDTSEDLPKSYIVANTNGKTKVYISSVSSQTLLKRSREILY</sequence>
<dbReference type="EMBL" id="DVND01000019">
    <property type="protein sequence ID" value="HIU47902.1"/>
    <property type="molecule type" value="Genomic_DNA"/>
</dbReference>
<proteinExistence type="predicted"/>
<evidence type="ECO:0000313" key="2">
    <source>
        <dbReference type="Proteomes" id="UP000824111"/>
    </source>
</evidence>
<dbReference type="InterPro" id="IPR007169">
    <property type="entry name" value="RemA-like"/>
</dbReference>
<dbReference type="Pfam" id="PF04025">
    <property type="entry name" value="RemA-like"/>
    <property type="match status" value="1"/>
</dbReference>
<organism evidence="1 2">
    <name type="scientific">Candidatus Avimonoglobus intestinipullorum</name>
    <dbReference type="NCBI Taxonomy" id="2840699"/>
    <lineage>
        <taxon>Bacteria</taxon>
        <taxon>Bacillati</taxon>
        <taxon>Bacillota</taxon>
        <taxon>Clostridia</taxon>
        <taxon>Eubacteriales</taxon>
        <taxon>Candidatus Avimonoglobus</taxon>
    </lineage>
</organism>
<reference evidence="1" key="1">
    <citation type="submission" date="2020-10" db="EMBL/GenBank/DDBJ databases">
        <authorList>
            <person name="Gilroy R."/>
        </authorList>
    </citation>
    <scope>NUCLEOTIDE SEQUENCE</scope>
    <source>
        <strain evidence="1">ChiSjej4B22-9803</strain>
    </source>
</reference>
<comment type="caution">
    <text evidence="1">The sequence shown here is derived from an EMBL/GenBank/DDBJ whole genome shotgun (WGS) entry which is preliminary data.</text>
</comment>
<evidence type="ECO:0000313" key="1">
    <source>
        <dbReference type="EMBL" id="HIU47902.1"/>
    </source>
</evidence>
<name>A0A9D1S633_9FIRM</name>